<feature type="domain" description="Glyoxalase-like" evidence="1">
    <location>
        <begin position="5"/>
        <end position="190"/>
    </location>
</feature>
<reference evidence="3" key="1">
    <citation type="journal article" date="2019" name="Int. J. Syst. Evol. Microbiol.">
        <title>The Global Catalogue of Microorganisms (GCM) 10K type strain sequencing project: providing services to taxonomists for standard genome sequencing and annotation.</title>
        <authorList>
            <consortium name="The Broad Institute Genomics Platform"/>
            <consortium name="The Broad Institute Genome Sequencing Center for Infectious Disease"/>
            <person name="Wu L."/>
            <person name="Ma J."/>
        </authorList>
    </citation>
    <scope>NUCLEOTIDE SEQUENCE [LARGE SCALE GENOMIC DNA]</scope>
    <source>
        <strain evidence="3">JCM 9731</strain>
    </source>
</reference>
<dbReference type="PANTHER" id="PTHR40265">
    <property type="entry name" value="BLL2707 PROTEIN"/>
    <property type="match status" value="1"/>
</dbReference>
<comment type="caution">
    <text evidence="2">The sequence shown here is derived from an EMBL/GenBank/DDBJ whole genome shotgun (WGS) entry which is preliminary data.</text>
</comment>
<organism evidence="2 3">
    <name type="scientific">Bacillus carboniphilus</name>
    <dbReference type="NCBI Taxonomy" id="86663"/>
    <lineage>
        <taxon>Bacteria</taxon>
        <taxon>Bacillati</taxon>
        <taxon>Bacillota</taxon>
        <taxon>Bacilli</taxon>
        <taxon>Bacillales</taxon>
        <taxon>Bacillaceae</taxon>
        <taxon>Bacillus</taxon>
    </lineage>
</organism>
<dbReference type="Gene3D" id="3.10.180.10">
    <property type="entry name" value="2,3-Dihydroxybiphenyl 1,2-Dioxygenase, domain 1"/>
    <property type="match status" value="1"/>
</dbReference>
<proteinExistence type="predicted"/>
<sequence length="249" mass="29286">MRVYLDHLVHFVYEDLTLYTNKLMQSGLPVIRGGSHVKWGTHNSLLYVNNNAYIEWIGVNDPKIARQAENPLIQHLVKKEGCGGHLAQIAFRVERFEEFLKNIQEKEIPYQLVDGSRKREDGTLMTWKMLFLNTTTAGMEPPFFIEWGREDQERRQELQEQGWLNKDLEIPDVYFAVRDVDLVLKEWNKWYPIYQKVEWIKEEWKGKGVRLQFENAGIVLLEPTAVGMVSNAIEKYGEGPFHYELVKKE</sequence>
<evidence type="ECO:0000313" key="3">
    <source>
        <dbReference type="Proteomes" id="UP001500782"/>
    </source>
</evidence>
<dbReference type="InterPro" id="IPR029068">
    <property type="entry name" value="Glyas_Bleomycin-R_OHBP_Dase"/>
</dbReference>
<protein>
    <submittedName>
        <fullName evidence="2">VOC family protein</fullName>
    </submittedName>
</protein>
<dbReference type="EMBL" id="BAAADJ010000004">
    <property type="protein sequence ID" value="GAA0317851.1"/>
    <property type="molecule type" value="Genomic_DNA"/>
</dbReference>
<dbReference type="PANTHER" id="PTHR40265:SF1">
    <property type="entry name" value="GLYOXALASE-LIKE DOMAIN-CONTAINING PROTEIN"/>
    <property type="match status" value="1"/>
</dbReference>
<dbReference type="Pfam" id="PF13468">
    <property type="entry name" value="Glyoxalase_3"/>
    <property type="match status" value="1"/>
</dbReference>
<evidence type="ECO:0000259" key="1">
    <source>
        <dbReference type="Pfam" id="PF13468"/>
    </source>
</evidence>
<dbReference type="Proteomes" id="UP001500782">
    <property type="component" value="Unassembled WGS sequence"/>
</dbReference>
<dbReference type="RefSeq" id="WP_343796141.1">
    <property type="nucleotide sequence ID" value="NZ_BAAADJ010000004.1"/>
</dbReference>
<evidence type="ECO:0000313" key="2">
    <source>
        <dbReference type="EMBL" id="GAA0317851.1"/>
    </source>
</evidence>
<name>A0ABP3FJK7_9BACI</name>
<dbReference type="InterPro" id="IPR025870">
    <property type="entry name" value="Glyoxalase-like_dom"/>
</dbReference>
<gene>
    <name evidence="2" type="ORF">GCM10008967_05540</name>
</gene>
<keyword evidence="3" id="KW-1185">Reference proteome</keyword>
<accession>A0ABP3FJK7</accession>